<accession>A0ACD5UF79</accession>
<evidence type="ECO:0000313" key="1">
    <source>
        <dbReference type="EnsemblPlants" id="AVESA.00010b.r2.2AG0241090.1.CDS"/>
    </source>
</evidence>
<dbReference type="Proteomes" id="UP001732700">
    <property type="component" value="Chromosome 2A"/>
</dbReference>
<evidence type="ECO:0000313" key="2">
    <source>
        <dbReference type="Proteomes" id="UP001732700"/>
    </source>
</evidence>
<keyword evidence="2" id="KW-1185">Reference proteome</keyword>
<sequence length="471" mass="52598">MARSSAAASPCDLDREFAPQIAQLLATPPLQSAQEYYDELIQSKKHDGIRVNYNGEHGKGVFANKDFDEDDLILKDQMLVGAQHSLNKIDCTVCSYCFRFIGSIEFQIGQRLYLQSIGSSIGCHSERHCHGSESGSSTDSPAATEGNSDTLPQEVIESLITGETSLPFSDHFALPEIVSCHGCDEERYCSQSCANSDWESYHSLLCAGSNTEPSRRSALHKFIEHANGTNDIFLVAAKTITFTLLRYKKLKKHPDFQAGSNFSLLMEAWKPFSMGFKKRWWDYIALPEDVDASGEDSFRQEIRDLAFKSLQLLKDAIFDAECAPLFSLEVYGHIIGMFELNNLDLVVASPVEDYFIHIYDLPDDEKDEAEKVTMPIVDALGEDYSVNCDGTAFFPLQSCMNHSCCPNAKAFKRDEDNDSHAVIIALGPISKGDEITISYIDEDLPYEERQAELADYGFTCTCSKCQEEKPN</sequence>
<dbReference type="EnsemblPlants" id="AVESA.00010b.r2.2AG0241090.1">
    <property type="protein sequence ID" value="AVESA.00010b.r2.2AG0241090.1.CDS"/>
    <property type="gene ID" value="AVESA.00010b.r2.2AG0241090"/>
</dbReference>
<protein>
    <submittedName>
        <fullName evidence="1">Uncharacterized protein</fullName>
    </submittedName>
</protein>
<organism evidence="1 2">
    <name type="scientific">Avena sativa</name>
    <name type="common">Oat</name>
    <dbReference type="NCBI Taxonomy" id="4498"/>
    <lineage>
        <taxon>Eukaryota</taxon>
        <taxon>Viridiplantae</taxon>
        <taxon>Streptophyta</taxon>
        <taxon>Embryophyta</taxon>
        <taxon>Tracheophyta</taxon>
        <taxon>Spermatophyta</taxon>
        <taxon>Magnoliopsida</taxon>
        <taxon>Liliopsida</taxon>
        <taxon>Poales</taxon>
        <taxon>Poaceae</taxon>
        <taxon>BOP clade</taxon>
        <taxon>Pooideae</taxon>
        <taxon>Poodae</taxon>
        <taxon>Poeae</taxon>
        <taxon>Poeae Chloroplast Group 1 (Aveneae type)</taxon>
        <taxon>Aveninae</taxon>
        <taxon>Avena</taxon>
    </lineage>
</organism>
<proteinExistence type="predicted"/>
<reference evidence="1" key="1">
    <citation type="submission" date="2021-05" db="EMBL/GenBank/DDBJ databases">
        <authorList>
            <person name="Scholz U."/>
            <person name="Mascher M."/>
            <person name="Fiebig A."/>
        </authorList>
    </citation>
    <scope>NUCLEOTIDE SEQUENCE [LARGE SCALE GENOMIC DNA]</scope>
</reference>
<reference evidence="1" key="2">
    <citation type="submission" date="2025-09" db="UniProtKB">
        <authorList>
            <consortium name="EnsemblPlants"/>
        </authorList>
    </citation>
    <scope>IDENTIFICATION</scope>
</reference>
<name>A0ACD5UF79_AVESA</name>